<name>A0A7G6T4F4_9HYPH</name>
<dbReference type="RefSeq" id="WP_183465363.1">
    <property type="nucleotide sequence ID" value="NZ_CP050297.1"/>
</dbReference>
<sequence>MSPAKPGFSETAGGVESRFGRGRLPSELTFLSLRETSTLSLSRHGQHLKLDSAKSNLMIMLGDGRSGSVNGVRCFCRWGQSMIYSSTLARTAKQLNQVRQRQLSDLGMDGLYIHLAPILRRAETRLRPFQKLLSPVRDQFA</sequence>
<protein>
    <submittedName>
        <fullName evidence="2">Uncharacterized protein</fullName>
    </submittedName>
</protein>
<evidence type="ECO:0000313" key="3">
    <source>
        <dbReference type="Proteomes" id="UP000515465"/>
    </source>
</evidence>
<dbReference type="Proteomes" id="UP000515465">
    <property type="component" value="Plasmid p_2"/>
</dbReference>
<proteinExistence type="predicted"/>
<dbReference type="AlphaFoldDB" id="A0A7G6T4F4"/>
<gene>
    <name evidence="2" type="ORF">HB778_35770</name>
</gene>
<keyword evidence="2" id="KW-0614">Plasmid</keyword>
<evidence type="ECO:0000256" key="1">
    <source>
        <dbReference type="SAM" id="MobiDB-lite"/>
    </source>
</evidence>
<accession>A0A7G6T4F4</accession>
<geneLocation type="plasmid" evidence="2 3">
    <name>p_2</name>
</geneLocation>
<feature type="region of interest" description="Disordered" evidence="1">
    <location>
        <begin position="1"/>
        <end position="20"/>
    </location>
</feature>
<evidence type="ECO:0000313" key="2">
    <source>
        <dbReference type="EMBL" id="QND61636.1"/>
    </source>
</evidence>
<organism evidence="2 3">
    <name type="scientific">Mesorhizobium huakuii</name>
    <dbReference type="NCBI Taxonomy" id="28104"/>
    <lineage>
        <taxon>Bacteria</taxon>
        <taxon>Pseudomonadati</taxon>
        <taxon>Pseudomonadota</taxon>
        <taxon>Alphaproteobacteria</taxon>
        <taxon>Hyphomicrobiales</taxon>
        <taxon>Phyllobacteriaceae</taxon>
        <taxon>Mesorhizobium</taxon>
    </lineage>
</organism>
<dbReference type="EMBL" id="CP050297">
    <property type="protein sequence ID" value="QND61636.1"/>
    <property type="molecule type" value="Genomic_DNA"/>
</dbReference>
<reference evidence="3" key="1">
    <citation type="journal article" date="2020" name="Mol. Plant Microbe">
        <title>Rhizobial microsymbionts of the narrowly endemic Oxytropis species growing in Kamchatka are characterized by significant genetic diversity and possess a set of genes that are associated with T3SS and T6SS secretion systems and can affect the development of symbiosis.</title>
        <authorList>
            <person name="Safronova V."/>
            <person name="Guro P."/>
            <person name="Sazanova A."/>
            <person name="Kuznetsova I."/>
            <person name="Belimov A."/>
            <person name="Yakubov V."/>
            <person name="Chirak E."/>
            <person name="Afonin A."/>
            <person name="Gogolev Y."/>
            <person name="Andronov E."/>
            <person name="Tikhonovich I."/>
        </authorList>
    </citation>
    <scope>NUCLEOTIDE SEQUENCE [LARGE SCALE GENOMIC DNA]</scope>
    <source>
        <strain evidence="3">583</strain>
        <plasmid evidence="3">p_2</plasmid>
    </source>
</reference>